<dbReference type="PANTHER" id="PTHR13522:SF3">
    <property type="entry name" value="U6 SNRNA PHOSPHODIESTERASE 1"/>
    <property type="match status" value="1"/>
</dbReference>
<gene>
    <name evidence="7" type="ORF">DD238_001763</name>
</gene>
<feature type="active site" description="Proton donor/acceptor" evidence="5">
    <location>
        <position position="123"/>
    </location>
</feature>
<keyword evidence="8" id="KW-1185">Reference proteome</keyword>
<evidence type="ECO:0000256" key="3">
    <source>
        <dbReference type="ARBA" id="ARBA00023239"/>
    </source>
</evidence>
<dbReference type="Gene3D" id="3.90.1140.10">
    <property type="entry name" value="Cyclic phosphodiesterase"/>
    <property type="match status" value="1"/>
</dbReference>
<name>A0A3M6VGU7_9STRA</name>
<dbReference type="PANTHER" id="PTHR13522">
    <property type="entry name" value="U6 SNRNA PHOSPHODIESTERASE 1"/>
    <property type="match status" value="1"/>
</dbReference>
<reference evidence="7 8" key="1">
    <citation type="submission" date="2018-06" db="EMBL/GenBank/DDBJ databases">
        <title>Comparative genomics of downy mildews reveals potential adaptations to biotrophy.</title>
        <authorList>
            <person name="Fletcher K."/>
            <person name="Klosterman S.J."/>
            <person name="Derevnina L."/>
            <person name="Martin F."/>
            <person name="Koike S."/>
            <person name="Reyes Chin-Wo S."/>
            <person name="Mou B."/>
            <person name="Michelmore R."/>
        </authorList>
    </citation>
    <scope>NUCLEOTIDE SEQUENCE [LARGE SCALE GENOMIC DNA]</scope>
    <source>
        <strain evidence="7 8">R14</strain>
    </source>
</reference>
<evidence type="ECO:0000256" key="1">
    <source>
        <dbReference type="ARBA" id="ARBA00022722"/>
    </source>
</evidence>
<keyword evidence="3" id="KW-0456">Lyase</keyword>
<comment type="similarity">
    <text evidence="5">Belongs to the 2H phosphoesterase superfamily. USB1 family.</text>
</comment>
<dbReference type="STRING" id="542832.A0A3M6VGU7"/>
<dbReference type="OrthoDB" id="49151at2759"/>
<evidence type="ECO:0000313" key="8">
    <source>
        <dbReference type="Proteomes" id="UP000282087"/>
    </source>
</evidence>
<dbReference type="VEuPathDB" id="FungiDB:DD237_000326"/>
<keyword evidence="2 5" id="KW-0378">Hydrolase</keyword>
<keyword evidence="4 5" id="KW-0539">Nucleus</keyword>
<dbReference type="Pfam" id="PF09749">
    <property type="entry name" value="HVSL"/>
    <property type="match status" value="1"/>
</dbReference>
<evidence type="ECO:0000256" key="2">
    <source>
        <dbReference type="ARBA" id="ARBA00022801"/>
    </source>
</evidence>
<organism evidence="7 8">
    <name type="scientific">Peronospora effusa</name>
    <dbReference type="NCBI Taxonomy" id="542832"/>
    <lineage>
        <taxon>Eukaryota</taxon>
        <taxon>Sar</taxon>
        <taxon>Stramenopiles</taxon>
        <taxon>Oomycota</taxon>
        <taxon>Peronosporomycetes</taxon>
        <taxon>Peronosporales</taxon>
        <taxon>Peronosporaceae</taxon>
        <taxon>Peronospora</taxon>
    </lineage>
</organism>
<dbReference type="GO" id="GO:0016829">
    <property type="term" value="F:lyase activity"/>
    <property type="evidence" value="ECO:0007669"/>
    <property type="project" value="UniProtKB-KW"/>
</dbReference>
<sequence>MESIVAAYGGSSSELSDAASPASSQSEAECTATDESTGDGGMRSGLKRKRFDEPQRKRAFSHVDGNWPSHVRINIPVDQDLRELAREAIDRTQKVVGKAVALVAFEELGLGKYQATSESLELHLSLSRPFVLNYDQINVFVDSLRVALKWRERFSVTLCRTLVLVNDNKTRSFLALRVVKGGDEFVKVLRCVDVCLARFKQPIYYKDPIPHVSIASSMGEELAQLTSDQCESLPISSPERQHMTTPRSFTTSVAAIHVAIGNKHYDIPLR</sequence>
<dbReference type="InterPro" id="IPR027521">
    <property type="entry name" value="Usb1"/>
</dbReference>
<dbReference type="GO" id="GO:0005634">
    <property type="term" value="C:nucleus"/>
    <property type="evidence" value="ECO:0007669"/>
    <property type="project" value="UniProtKB-SubCell"/>
</dbReference>
<evidence type="ECO:0000256" key="4">
    <source>
        <dbReference type="ARBA" id="ARBA00023242"/>
    </source>
</evidence>
<evidence type="ECO:0000256" key="5">
    <source>
        <dbReference type="HAMAP-Rule" id="MF_03040"/>
    </source>
</evidence>
<dbReference type="GO" id="GO:1990838">
    <property type="term" value="F:poly(U)-specific exoribonuclease activity, producing 3' uridine cyclic phosphate ends"/>
    <property type="evidence" value="ECO:0007669"/>
    <property type="project" value="UniProtKB-UniRule"/>
</dbReference>
<comment type="caution">
    <text evidence="7">The sequence shown here is derived from an EMBL/GenBank/DDBJ whole genome shotgun (WGS) entry which is preliminary data.</text>
</comment>
<feature type="compositionally biased region" description="Low complexity" evidence="6">
    <location>
        <begin position="16"/>
        <end position="28"/>
    </location>
</feature>
<dbReference type="EMBL" id="QLLG01000239">
    <property type="protein sequence ID" value="RMX65607.1"/>
    <property type="molecule type" value="Genomic_DNA"/>
</dbReference>
<dbReference type="Proteomes" id="UP000282087">
    <property type="component" value="Unassembled WGS sequence"/>
</dbReference>
<accession>A0A3M6VGU7</accession>
<dbReference type="GO" id="GO:0034477">
    <property type="term" value="P:U6 snRNA 3'-end processing"/>
    <property type="evidence" value="ECO:0007669"/>
    <property type="project" value="UniProtKB-UniRule"/>
</dbReference>
<comment type="function">
    <text evidence="5">Phosphodiesterase responsible for the U6 snRNA 3' end processing. Acts as an exoribonuclease (RNase) responsible for trimming the poly(U) tract of the last nucleotides in the pre-U6 snRNA molecule, leading to the formation of mature U6 snRNA.</text>
</comment>
<feature type="active site" description="Proton donor/acceptor" evidence="5">
    <location>
        <position position="211"/>
    </location>
</feature>
<comment type="subcellular location">
    <subcellularLocation>
        <location evidence="5">Nucleus</location>
    </subcellularLocation>
</comment>
<dbReference type="AlphaFoldDB" id="A0A3M6VGU7"/>
<evidence type="ECO:0000313" key="7">
    <source>
        <dbReference type="EMBL" id="RMX65607.1"/>
    </source>
</evidence>
<dbReference type="HAMAP" id="MF_03040">
    <property type="entry name" value="USB1"/>
    <property type="match status" value="1"/>
</dbReference>
<protein>
    <recommendedName>
        <fullName evidence="5">U6 snRNA phosphodiesterase</fullName>
        <ecNumber evidence="5">3.1.4.-</ecNumber>
    </recommendedName>
</protein>
<feature type="region of interest" description="Disordered" evidence="6">
    <location>
        <begin position="1"/>
        <end position="49"/>
    </location>
</feature>
<proteinExistence type="inferred from homology"/>
<evidence type="ECO:0000256" key="6">
    <source>
        <dbReference type="SAM" id="MobiDB-lite"/>
    </source>
</evidence>
<keyword evidence="1 5" id="KW-0540">Nuclease</keyword>
<dbReference type="EC" id="3.1.4.-" evidence="5"/>